<accession>B4I9H6</accession>
<organism evidence="2">
    <name type="scientific">Drosophila sechellia</name>
    <name type="common">Fruit fly</name>
    <dbReference type="NCBI Taxonomy" id="7238"/>
    <lineage>
        <taxon>Eukaryota</taxon>
        <taxon>Metazoa</taxon>
        <taxon>Ecdysozoa</taxon>
        <taxon>Arthropoda</taxon>
        <taxon>Hexapoda</taxon>
        <taxon>Insecta</taxon>
        <taxon>Pterygota</taxon>
        <taxon>Neoptera</taxon>
        <taxon>Endopterygota</taxon>
        <taxon>Diptera</taxon>
        <taxon>Brachycera</taxon>
        <taxon>Muscomorpha</taxon>
        <taxon>Ephydroidea</taxon>
        <taxon>Drosophilidae</taxon>
        <taxon>Drosophila</taxon>
        <taxon>Sophophora</taxon>
    </lineage>
</organism>
<dbReference type="AlphaFoldDB" id="B4I9H6"/>
<evidence type="ECO:0000313" key="2">
    <source>
        <dbReference type="Proteomes" id="UP000001292"/>
    </source>
</evidence>
<dbReference type="InterPro" id="IPR043504">
    <property type="entry name" value="Peptidase_S1_PA_chymotrypsin"/>
</dbReference>
<name>B4I9H6_DROSE</name>
<dbReference type="Proteomes" id="UP000001292">
    <property type="component" value="Unassembled WGS sequence"/>
</dbReference>
<dbReference type="SMR" id="B4I9H6"/>
<dbReference type="EMBL" id="CH480825">
    <property type="protein sequence ID" value="EDW43857.1"/>
    <property type="molecule type" value="Genomic_DNA"/>
</dbReference>
<dbReference type="PhylomeDB" id="B4I9H6"/>
<protein>
    <submittedName>
        <fullName evidence="1">GM18958</fullName>
    </submittedName>
</protein>
<dbReference type="MEROPS" id="S01.B75"/>
<sequence>MVTVIVSFGMSCGEPDSAGIYTDVYHFRDWITENSCPLGTQSVWTLLLLMLLVTGIS</sequence>
<proteinExistence type="predicted"/>
<dbReference type="HOGENOM" id="CLU_2998658_0_0_1"/>
<reference evidence="1 2" key="1">
    <citation type="journal article" date="2007" name="Nature">
        <title>Evolution of genes and genomes on the Drosophila phylogeny.</title>
        <authorList>
            <consortium name="Drosophila 12 Genomes Consortium"/>
            <person name="Clark A.G."/>
            <person name="Eisen M.B."/>
            <person name="Smith D.R."/>
            <person name="Bergman C.M."/>
            <person name="Oliver B."/>
            <person name="Markow T.A."/>
            <person name="Kaufman T.C."/>
            <person name="Kellis M."/>
            <person name="Gelbart W."/>
            <person name="Iyer V.N."/>
            <person name="Pollard D.A."/>
            <person name="Sackton T.B."/>
            <person name="Larracuente A.M."/>
            <person name="Singh N.D."/>
            <person name="Abad J.P."/>
            <person name="Abt D.N."/>
            <person name="Adryan B."/>
            <person name="Aguade M."/>
            <person name="Akashi H."/>
            <person name="Anderson W.W."/>
            <person name="Aquadro C.F."/>
            <person name="Ardell D.H."/>
            <person name="Arguello R."/>
            <person name="Artieri C.G."/>
            <person name="Barbash D.A."/>
            <person name="Barker D."/>
            <person name="Barsanti P."/>
            <person name="Batterham P."/>
            <person name="Batzoglou S."/>
            <person name="Begun D."/>
            <person name="Bhutkar A."/>
            <person name="Blanco E."/>
            <person name="Bosak S.A."/>
            <person name="Bradley R.K."/>
            <person name="Brand A.D."/>
            <person name="Brent M.R."/>
            <person name="Brooks A.N."/>
            <person name="Brown R.H."/>
            <person name="Butlin R.K."/>
            <person name="Caggese C."/>
            <person name="Calvi B.R."/>
            <person name="Bernardo de Carvalho A."/>
            <person name="Caspi A."/>
            <person name="Castrezana S."/>
            <person name="Celniker S.E."/>
            <person name="Chang J.L."/>
            <person name="Chapple C."/>
            <person name="Chatterji S."/>
            <person name="Chinwalla A."/>
            <person name="Civetta A."/>
            <person name="Clifton S.W."/>
            <person name="Comeron J.M."/>
            <person name="Costello J.C."/>
            <person name="Coyne J.A."/>
            <person name="Daub J."/>
            <person name="David R.G."/>
            <person name="Delcher A.L."/>
            <person name="Delehaunty K."/>
            <person name="Do C.B."/>
            <person name="Ebling H."/>
            <person name="Edwards K."/>
            <person name="Eickbush T."/>
            <person name="Evans J.D."/>
            <person name="Filipski A."/>
            <person name="Findeiss S."/>
            <person name="Freyhult E."/>
            <person name="Fulton L."/>
            <person name="Fulton R."/>
            <person name="Garcia A.C."/>
            <person name="Gardiner A."/>
            <person name="Garfield D.A."/>
            <person name="Garvin B.E."/>
            <person name="Gibson G."/>
            <person name="Gilbert D."/>
            <person name="Gnerre S."/>
            <person name="Godfrey J."/>
            <person name="Good R."/>
            <person name="Gotea V."/>
            <person name="Gravely B."/>
            <person name="Greenberg A.J."/>
            <person name="Griffiths-Jones S."/>
            <person name="Gross S."/>
            <person name="Guigo R."/>
            <person name="Gustafson E.A."/>
            <person name="Haerty W."/>
            <person name="Hahn M.W."/>
            <person name="Halligan D.L."/>
            <person name="Halpern A.L."/>
            <person name="Halter G.M."/>
            <person name="Han M.V."/>
            <person name="Heger A."/>
            <person name="Hillier L."/>
            <person name="Hinrichs A.S."/>
            <person name="Holmes I."/>
            <person name="Hoskins R.A."/>
            <person name="Hubisz M.J."/>
            <person name="Hultmark D."/>
            <person name="Huntley M.A."/>
            <person name="Jaffe D.B."/>
            <person name="Jagadeeshan S."/>
            <person name="Jeck W.R."/>
            <person name="Johnson J."/>
            <person name="Jones C.D."/>
            <person name="Jordan W.C."/>
            <person name="Karpen G.H."/>
            <person name="Kataoka E."/>
            <person name="Keightley P.D."/>
            <person name="Kheradpour P."/>
            <person name="Kirkness E.F."/>
            <person name="Koerich L.B."/>
            <person name="Kristiansen K."/>
            <person name="Kudrna D."/>
            <person name="Kulathinal R.J."/>
            <person name="Kumar S."/>
            <person name="Kwok R."/>
            <person name="Lander E."/>
            <person name="Langley C.H."/>
            <person name="Lapoint R."/>
            <person name="Lazzaro B.P."/>
            <person name="Lee S.J."/>
            <person name="Levesque L."/>
            <person name="Li R."/>
            <person name="Lin C.F."/>
            <person name="Lin M.F."/>
            <person name="Lindblad-Toh K."/>
            <person name="Llopart A."/>
            <person name="Long M."/>
            <person name="Low L."/>
            <person name="Lozovsky E."/>
            <person name="Lu J."/>
            <person name="Luo M."/>
            <person name="Machado C.A."/>
            <person name="Makalowski W."/>
            <person name="Marzo M."/>
            <person name="Matsuda M."/>
            <person name="Matzkin L."/>
            <person name="McAllister B."/>
            <person name="McBride C.S."/>
            <person name="McKernan B."/>
            <person name="McKernan K."/>
            <person name="Mendez-Lago M."/>
            <person name="Minx P."/>
            <person name="Mollenhauer M.U."/>
            <person name="Montooth K."/>
            <person name="Mount S.M."/>
            <person name="Mu X."/>
            <person name="Myers E."/>
            <person name="Negre B."/>
            <person name="Newfeld S."/>
            <person name="Nielsen R."/>
            <person name="Noor M.A."/>
            <person name="O'Grady P."/>
            <person name="Pachter L."/>
            <person name="Papaceit M."/>
            <person name="Parisi M.J."/>
            <person name="Parisi M."/>
            <person name="Parts L."/>
            <person name="Pedersen J.S."/>
            <person name="Pesole G."/>
            <person name="Phillippy A.M."/>
            <person name="Ponting C.P."/>
            <person name="Pop M."/>
            <person name="Porcelli D."/>
            <person name="Powell J.R."/>
            <person name="Prohaska S."/>
            <person name="Pruitt K."/>
            <person name="Puig M."/>
            <person name="Quesneville H."/>
            <person name="Ram K.R."/>
            <person name="Rand D."/>
            <person name="Rasmussen M.D."/>
            <person name="Reed L.K."/>
            <person name="Reenan R."/>
            <person name="Reily A."/>
            <person name="Remington K.A."/>
            <person name="Rieger T.T."/>
            <person name="Ritchie M.G."/>
            <person name="Robin C."/>
            <person name="Rogers Y.H."/>
            <person name="Rohde C."/>
            <person name="Rozas J."/>
            <person name="Rubenfield M.J."/>
            <person name="Ruiz A."/>
            <person name="Russo S."/>
            <person name="Salzberg S.L."/>
            <person name="Sanchez-Gracia A."/>
            <person name="Saranga D.J."/>
            <person name="Sato H."/>
            <person name="Schaeffer S.W."/>
            <person name="Schatz M.C."/>
            <person name="Schlenke T."/>
            <person name="Schwartz R."/>
            <person name="Segarra C."/>
            <person name="Singh R.S."/>
            <person name="Sirot L."/>
            <person name="Sirota M."/>
            <person name="Sisneros N.B."/>
            <person name="Smith C.D."/>
            <person name="Smith T.F."/>
            <person name="Spieth J."/>
            <person name="Stage D.E."/>
            <person name="Stark A."/>
            <person name="Stephan W."/>
            <person name="Strausberg R.L."/>
            <person name="Strempel S."/>
            <person name="Sturgill D."/>
            <person name="Sutton G."/>
            <person name="Sutton G.G."/>
            <person name="Tao W."/>
            <person name="Teichmann S."/>
            <person name="Tobari Y.N."/>
            <person name="Tomimura Y."/>
            <person name="Tsolas J.M."/>
            <person name="Valente V.L."/>
            <person name="Venter E."/>
            <person name="Venter J.C."/>
            <person name="Vicario S."/>
            <person name="Vieira F.G."/>
            <person name="Vilella A.J."/>
            <person name="Villasante A."/>
            <person name="Walenz B."/>
            <person name="Wang J."/>
            <person name="Wasserman M."/>
            <person name="Watts T."/>
            <person name="Wilson D."/>
            <person name="Wilson R.K."/>
            <person name="Wing R.A."/>
            <person name="Wolfner M.F."/>
            <person name="Wong A."/>
            <person name="Wong G.K."/>
            <person name="Wu C.I."/>
            <person name="Wu G."/>
            <person name="Yamamoto D."/>
            <person name="Yang H.P."/>
            <person name="Yang S.P."/>
            <person name="Yorke J.A."/>
            <person name="Yoshida K."/>
            <person name="Zdobnov E."/>
            <person name="Zhang P."/>
            <person name="Zhang Y."/>
            <person name="Zimin A.V."/>
            <person name="Baldwin J."/>
            <person name="Abdouelleil A."/>
            <person name="Abdulkadir J."/>
            <person name="Abebe A."/>
            <person name="Abera B."/>
            <person name="Abreu J."/>
            <person name="Acer S.C."/>
            <person name="Aftuck L."/>
            <person name="Alexander A."/>
            <person name="An P."/>
            <person name="Anderson E."/>
            <person name="Anderson S."/>
            <person name="Arachi H."/>
            <person name="Azer M."/>
            <person name="Bachantsang P."/>
            <person name="Barry A."/>
            <person name="Bayul T."/>
            <person name="Berlin A."/>
            <person name="Bessette D."/>
            <person name="Bloom T."/>
            <person name="Blye J."/>
            <person name="Boguslavskiy L."/>
            <person name="Bonnet C."/>
            <person name="Boukhgalter B."/>
            <person name="Bourzgui I."/>
            <person name="Brown A."/>
            <person name="Cahill P."/>
            <person name="Channer S."/>
            <person name="Cheshatsang Y."/>
            <person name="Chuda L."/>
            <person name="Citroen M."/>
            <person name="Collymore A."/>
            <person name="Cooke P."/>
            <person name="Costello M."/>
            <person name="D'Aco K."/>
            <person name="Daza R."/>
            <person name="De Haan G."/>
            <person name="DeGray S."/>
            <person name="DeMaso C."/>
            <person name="Dhargay N."/>
            <person name="Dooley K."/>
            <person name="Dooley E."/>
            <person name="Doricent M."/>
            <person name="Dorje P."/>
            <person name="Dorjee K."/>
            <person name="Dupes A."/>
            <person name="Elong R."/>
            <person name="Falk J."/>
            <person name="Farina A."/>
            <person name="Faro S."/>
            <person name="Ferguson D."/>
            <person name="Fisher S."/>
            <person name="Foley C.D."/>
            <person name="Franke A."/>
            <person name="Friedrich D."/>
            <person name="Gadbois L."/>
            <person name="Gearin G."/>
            <person name="Gearin C.R."/>
            <person name="Giannoukos G."/>
            <person name="Goode T."/>
            <person name="Graham J."/>
            <person name="Grandbois E."/>
            <person name="Grewal S."/>
            <person name="Gyaltsen K."/>
            <person name="Hafez N."/>
            <person name="Hagos B."/>
            <person name="Hall J."/>
            <person name="Henson C."/>
            <person name="Hollinger A."/>
            <person name="Honan T."/>
            <person name="Huard M.D."/>
            <person name="Hughes L."/>
            <person name="Hurhula B."/>
            <person name="Husby M.E."/>
            <person name="Kamat A."/>
            <person name="Kanga B."/>
            <person name="Kashin S."/>
            <person name="Khazanovich D."/>
            <person name="Kisner P."/>
            <person name="Lance K."/>
            <person name="Lara M."/>
            <person name="Lee W."/>
            <person name="Lennon N."/>
            <person name="Letendre F."/>
            <person name="LeVine R."/>
            <person name="Lipovsky A."/>
            <person name="Liu X."/>
            <person name="Liu J."/>
            <person name="Liu S."/>
            <person name="Lokyitsang T."/>
            <person name="Lokyitsang Y."/>
            <person name="Lubonja R."/>
            <person name="Lui A."/>
            <person name="MacDonald P."/>
            <person name="Magnisalis V."/>
            <person name="Maru K."/>
            <person name="Matthews C."/>
            <person name="McCusker W."/>
            <person name="McDonough S."/>
            <person name="Mehta T."/>
            <person name="Meldrim J."/>
            <person name="Meneus L."/>
            <person name="Mihai O."/>
            <person name="Mihalev A."/>
            <person name="Mihova T."/>
            <person name="Mittelman R."/>
            <person name="Mlenga V."/>
            <person name="Montmayeur A."/>
            <person name="Mulrain L."/>
            <person name="Navidi A."/>
            <person name="Naylor J."/>
            <person name="Negash T."/>
            <person name="Nguyen T."/>
            <person name="Nguyen N."/>
            <person name="Nicol R."/>
            <person name="Norbu C."/>
            <person name="Norbu N."/>
            <person name="Novod N."/>
            <person name="O'Neill B."/>
            <person name="Osman S."/>
            <person name="Markiewicz E."/>
            <person name="Oyono O.L."/>
            <person name="Patti C."/>
            <person name="Phunkhang P."/>
            <person name="Pierre F."/>
            <person name="Priest M."/>
            <person name="Raghuraman S."/>
            <person name="Rege F."/>
            <person name="Reyes R."/>
            <person name="Rise C."/>
            <person name="Rogov P."/>
            <person name="Ross K."/>
            <person name="Ryan E."/>
            <person name="Settipalli S."/>
            <person name="Shea T."/>
            <person name="Sherpa N."/>
            <person name="Shi L."/>
            <person name="Shih D."/>
            <person name="Sparrow T."/>
            <person name="Spaulding J."/>
            <person name="Stalker J."/>
            <person name="Stange-Thomann N."/>
            <person name="Stavropoulos S."/>
            <person name="Stone C."/>
            <person name="Strader C."/>
            <person name="Tesfaye S."/>
            <person name="Thomson T."/>
            <person name="Thoulutsang Y."/>
            <person name="Thoulutsang D."/>
            <person name="Topham K."/>
            <person name="Topping I."/>
            <person name="Tsamla T."/>
            <person name="Vassiliev H."/>
            <person name="Vo A."/>
            <person name="Wangchuk T."/>
            <person name="Wangdi T."/>
            <person name="Weiand M."/>
            <person name="Wilkinson J."/>
            <person name="Wilson A."/>
            <person name="Yadav S."/>
            <person name="Young G."/>
            <person name="Yu Q."/>
            <person name="Zembek L."/>
            <person name="Zhong D."/>
            <person name="Zimmer A."/>
            <person name="Zwirko Z."/>
            <person name="Jaffe D.B."/>
            <person name="Alvarez P."/>
            <person name="Brockman W."/>
            <person name="Butler J."/>
            <person name="Chin C."/>
            <person name="Gnerre S."/>
            <person name="Grabherr M."/>
            <person name="Kleber M."/>
            <person name="Mauceli E."/>
            <person name="MacCallum I."/>
        </authorList>
    </citation>
    <scope>NUCLEOTIDE SEQUENCE [LARGE SCALE GENOMIC DNA]</scope>
    <source>
        <strain evidence="2">Rob3c / Tucson 14021-0248.25</strain>
    </source>
</reference>
<gene>
    <name evidence="1" type="primary">Dsec\GM18958</name>
    <name evidence="1" type="ORF">Dsec_GM18958</name>
</gene>
<dbReference type="Gene3D" id="2.40.10.10">
    <property type="entry name" value="Trypsin-like serine proteases"/>
    <property type="match status" value="1"/>
</dbReference>
<dbReference type="SUPFAM" id="SSF50494">
    <property type="entry name" value="Trypsin-like serine proteases"/>
    <property type="match status" value="1"/>
</dbReference>
<dbReference type="InterPro" id="IPR009003">
    <property type="entry name" value="Peptidase_S1_PA"/>
</dbReference>
<evidence type="ECO:0000313" key="1">
    <source>
        <dbReference type="EMBL" id="EDW43857.1"/>
    </source>
</evidence>
<keyword evidence="2" id="KW-1185">Reference proteome</keyword>